<evidence type="ECO:0000313" key="2">
    <source>
        <dbReference type="Proteomes" id="UP000295375"/>
    </source>
</evidence>
<evidence type="ECO:0000313" key="1">
    <source>
        <dbReference type="EMBL" id="TDQ45933.1"/>
    </source>
</evidence>
<proteinExistence type="predicted"/>
<dbReference type="PANTHER" id="PTHR40266">
    <property type="entry name" value="TOXIN HIGB-1"/>
    <property type="match status" value="1"/>
</dbReference>
<accession>A0A4R6UKR8</accession>
<sequence length="92" mass="10618">MIKSFQHKGLELLFRTGSTKGVQAAYANKLRRQLSALDHATKPDDLDLPGWRLHPLKGRAKGRWSLTVNGNWRVTFEFKDGDAYVIDYEDYH</sequence>
<dbReference type="AlphaFoldDB" id="A0A4R6UKR8"/>
<organism evidence="1 2">
    <name type="scientific">Permianibacter aggregans</name>
    <dbReference type="NCBI Taxonomy" id="1510150"/>
    <lineage>
        <taxon>Bacteria</taxon>
        <taxon>Pseudomonadati</taxon>
        <taxon>Pseudomonadota</taxon>
        <taxon>Gammaproteobacteria</taxon>
        <taxon>Pseudomonadales</taxon>
        <taxon>Pseudomonadaceae</taxon>
        <taxon>Permianibacter</taxon>
    </lineage>
</organism>
<dbReference type="SUPFAM" id="SSF143011">
    <property type="entry name" value="RelE-like"/>
    <property type="match status" value="1"/>
</dbReference>
<dbReference type="Pfam" id="PF05015">
    <property type="entry name" value="HigB-like_toxin"/>
    <property type="match status" value="1"/>
</dbReference>
<keyword evidence="2" id="KW-1185">Reference proteome</keyword>
<gene>
    <name evidence="1" type="ORF">EV696_11636</name>
</gene>
<dbReference type="EMBL" id="SNYM01000016">
    <property type="protein sequence ID" value="TDQ45933.1"/>
    <property type="molecule type" value="Genomic_DNA"/>
</dbReference>
<reference evidence="1 2" key="1">
    <citation type="submission" date="2019-03" db="EMBL/GenBank/DDBJ databases">
        <title>Genomic Encyclopedia of Type Strains, Phase IV (KMG-IV): sequencing the most valuable type-strain genomes for metagenomic binning, comparative biology and taxonomic classification.</title>
        <authorList>
            <person name="Goeker M."/>
        </authorList>
    </citation>
    <scope>NUCLEOTIDE SEQUENCE [LARGE SCALE GENOMIC DNA]</scope>
    <source>
        <strain evidence="1 2">DSM 103792</strain>
    </source>
</reference>
<dbReference type="RefSeq" id="WP_133592296.1">
    <property type="nucleotide sequence ID" value="NZ_CP037953.1"/>
</dbReference>
<dbReference type="Gene3D" id="3.30.2310.20">
    <property type="entry name" value="RelE-like"/>
    <property type="match status" value="1"/>
</dbReference>
<name>A0A4R6UKR8_9GAMM</name>
<dbReference type="InterPro" id="IPR035093">
    <property type="entry name" value="RelE/ParE_toxin_dom_sf"/>
</dbReference>
<dbReference type="PANTHER" id="PTHR40266:SF2">
    <property type="entry name" value="TOXIN HIGB-1"/>
    <property type="match status" value="1"/>
</dbReference>
<dbReference type="OrthoDB" id="9801102at2"/>
<dbReference type="InterPro" id="IPR007711">
    <property type="entry name" value="HigB-1"/>
</dbReference>
<protein>
    <submittedName>
        <fullName evidence="1">Proteic killer suppression protein</fullName>
    </submittedName>
</protein>
<comment type="caution">
    <text evidence="1">The sequence shown here is derived from an EMBL/GenBank/DDBJ whole genome shotgun (WGS) entry which is preliminary data.</text>
</comment>
<dbReference type="Proteomes" id="UP000295375">
    <property type="component" value="Unassembled WGS sequence"/>
</dbReference>